<organism evidence="1 2">
    <name type="scientific">Priestia aryabhattai</name>
    <name type="common">Bacillus aryabhattai</name>
    <dbReference type="NCBI Taxonomy" id="412384"/>
    <lineage>
        <taxon>Bacteria</taxon>
        <taxon>Bacillati</taxon>
        <taxon>Bacillota</taxon>
        <taxon>Bacilli</taxon>
        <taxon>Bacillales</taxon>
        <taxon>Bacillaceae</taxon>
        <taxon>Priestia</taxon>
    </lineage>
</organism>
<dbReference type="GO" id="GO:0006355">
    <property type="term" value="P:regulation of DNA-templated transcription"/>
    <property type="evidence" value="ECO:0007669"/>
    <property type="project" value="InterPro"/>
</dbReference>
<sequence>MVVDKSKNKQILVTFPLEQLEEIEDYWHEKRYNNRNEAIRALIKEGLKHSNKTENQENHSID</sequence>
<dbReference type="SUPFAM" id="SSF47598">
    <property type="entry name" value="Ribbon-helix-helix"/>
    <property type="match status" value="1"/>
</dbReference>
<dbReference type="RefSeq" id="WP_029325517.1">
    <property type="nucleotide sequence ID" value="NZ_CP041518.1"/>
</dbReference>
<dbReference type="InterPro" id="IPR013321">
    <property type="entry name" value="Arc_rbn_hlx_hlx"/>
</dbReference>
<reference evidence="1" key="1">
    <citation type="submission" date="2020-08" db="EMBL/GenBank/DDBJ databases">
        <title>Functional genomics of gut bacteria from endangered species of beetles.</title>
        <authorList>
            <person name="Carlos-Shanley C."/>
        </authorList>
    </citation>
    <scope>NUCLEOTIDE SEQUENCE [LARGE SCALE GENOMIC DNA]</scope>
    <source>
        <strain evidence="1">S00060</strain>
    </source>
</reference>
<dbReference type="CDD" id="cd22231">
    <property type="entry name" value="RHH_NikR_HicB-like"/>
    <property type="match status" value="1"/>
</dbReference>
<name>A0A7W3NFK7_PRIAR</name>
<keyword evidence="2" id="KW-1185">Reference proteome</keyword>
<evidence type="ECO:0000313" key="1">
    <source>
        <dbReference type="EMBL" id="MBA9042104.1"/>
    </source>
</evidence>
<dbReference type="AlphaFoldDB" id="A0A7W3NFK7"/>
<comment type="caution">
    <text evidence="1">The sequence shown here is derived from an EMBL/GenBank/DDBJ whole genome shotgun (WGS) entry which is preliminary data.</text>
</comment>
<dbReference type="Gene3D" id="1.10.1220.10">
    <property type="entry name" value="Met repressor-like"/>
    <property type="match status" value="1"/>
</dbReference>
<proteinExistence type="predicted"/>
<evidence type="ECO:0000313" key="2">
    <source>
        <dbReference type="Proteomes" id="UP000543174"/>
    </source>
</evidence>
<accession>A0A7W3NFK7</accession>
<gene>
    <name evidence="1" type="ORF">HNP21_005237</name>
</gene>
<protein>
    <submittedName>
        <fullName evidence="1">Metal-responsive CopG/Arc/MetJ family transcriptional regulator</fullName>
    </submittedName>
</protein>
<dbReference type="InterPro" id="IPR010985">
    <property type="entry name" value="Ribbon_hlx_hlx"/>
</dbReference>
<dbReference type="Proteomes" id="UP000543174">
    <property type="component" value="Unassembled WGS sequence"/>
</dbReference>
<dbReference type="EMBL" id="JACJHT010000008">
    <property type="protein sequence ID" value="MBA9042104.1"/>
    <property type="molecule type" value="Genomic_DNA"/>
</dbReference>